<sequence length="307" mass="35938">MLGLGNEAISVLALQYFSVVDPIVRFAIENIEKENAALELRSGYGFIKIIMALHCKLFGISNVVGQFRGILLNRNVISLPLLQQNASLKQGIEEKLGLPPRPKKPLTPYFRYMVEMRPILNQKNPQMKVTDVVKIIAKEWQTVDEKVHEQLKEEYKKDMEKYAVAIQKYESLLTNEQKEDIKNAKLENKETKEKRKLKKKKMELGKPKRPNSPFLAFLTESKDKRGNMDYADWQKQIAMEWENLPEDTKLPYIEKYKKAMTAYKHEIQIWEEKMIRLGNIDIVRNEALIEPKERSSRRTVNSRKTEE</sequence>
<feature type="region of interest" description="Disordered" evidence="3">
    <location>
        <begin position="187"/>
        <end position="209"/>
    </location>
</feature>
<evidence type="ECO:0000256" key="1">
    <source>
        <dbReference type="ARBA" id="ARBA00023125"/>
    </source>
</evidence>
<feature type="domain" description="HMG box" evidence="4">
    <location>
        <begin position="207"/>
        <end position="271"/>
    </location>
</feature>
<keyword evidence="2" id="KW-0539">Nucleus</keyword>
<dbReference type="PROSITE" id="PS50118">
    <property type="entry name" value="HMG_BOX_2"/>
    <property type="match status" value="2"/>
</dbReference>
<evidence type="ECO:0000313" key="5">
    <source>
        <dbReference type="EMBL" id="KAJ9578559.1"/>
    </source>
</evidence>
<evidence type="ECO:0000256" key="2">
    <source>
        <dbReference type="PROSITE-ProRule" id="PRU00267"/>
    </source>
</evidence>
<name>A0AAD7ZDI8_DIPPU</name>
<evidence type="ECO:0000256" key="3">
    <source>
        <dbReference type="SAM" id="MobiDB-lite"/>
    </source>
</evidence>
<dbReference type="SUPFAM" id="SSF47095">
    <property type="entry name" value="HMG-box"/>
    <property type="match status" value="2"/>
</dbReference>
<dbReference type="GO" id="GO:0003677">
    <property type="term" value="F:DNA binding"/>
    <property type="evidence" value="ECO:0007669"/>
    <property type="project" value="UniProtKB-UniRule"/>
</dbReference>
<dbReference type="EMBL" id="JASPKZ010008873">
    <property type="protein sequence ID" value="KAJ9578559.1"/>
    <property type="molecule type" value="Genomic_DNA"/>
</dbReference>
<feature type="DNA-binding region" description="HMG box" evidence="2">
    <location>
        <begin position="102"/>
        <end position="170"/>
    </location>
</feature>
<keyword evidence="1 2" id="KW-0238">DNA-binding</keyword>
<evidence type="ECO:0000313" key="6">
    <source>
        <dbReference type="Proteomes" id="UP001233999"/>
    </source>
</evidence>
<reference evidence="5" key="1">
    <citation type="journal article" date="2023" name="IScience">
        <title>Live-bearing cockroach genome reveals convergent evolutionary mechanisms linked to viviparity in insects and beyond.</title>
        <authorList>
            <person name="Fouks B."/>
            <person name="Harrison M.C."/>
            <person name="Mikhailova A.A."/>
            <person name="Marchal E."/>
            <person name="English S."/>
            <person name="Carruthers M."/>
            <person name="Jennings E.C."/>
            <person name="Chiamaka E.L."/>
            <person name="Frigard R.A."/>
            <person name="Pippel M."/>
            <person name="Attardo G.M."/>
            <person name="Benoit J.B."/>
            <person name="Bornberg-Bauer E."/>
            <person name="Tobe S.S."/>
        </authorList>
    </citation>
    <scope>NUCLEOTIDE SEQUENCE</scope>
    <source>
        <strain evidence="5">Stay&amp;Tobe</strain>
    </source>
</reference>
<dbReference type="Proteomes" id="UP001233999">
    <property type="component" value="Unassembled WGS sequence"/>
</dbReference>
<dbReference type="InterPro" id="IPR009071">
    <property type="entry name" value="HMG_box_dom"/>
</dbReference>
<comment type="caution">
    <text evidence="5">The sequence shown here is derived from an EMBL/GenBank/DDBJ whole genome shotgun (WGS) entry which is preliminary data.</text>
</comment>
<keyword evidence="6" id="KW-1185">Reference proteome</keyword>
<dbReference type="InterPro" id="IPR050342">
    <property type="entry name" value="HMGB"/>
</dbReference>
<evidence type="ECO:0000259" key="4">
    <source>
        <dbReference type="PROSITE" id="PS50118"/>
    </source>
</evidence>
<gene>
    <name evidence="5" type="ORF">L9F63_005209</name>
</gene>
<feature type="DNA-binding region" description="HMG box" evidence="2">
    <location>
        <begin position="207"/>
        <end position="271"/>
    </location>
</feature>
<proteinExistence type="predicted"/>
<dbReference type="Gene3D" id="1.10.30.10">
    <property type="entry name" value="High mobility group box domain"/>
    <property type="match status" value="2"/>
</dbReference>
<dbReference type="PANTHER" id="PTHR48112">
    <property type="entry name" value="HIGH MOBILITY GROUP PROTEIN DSP1"/>
    <property type="match status" value="1"/>
</dbReference>
<organism evidence="5 6">
    <name type="scientific">Diploptera punctata</name>
    <name type="common">Pacific beetle cockroach</name>
    <dbReference type="NCBI Taxonomy" id="6984"/>
    <lineage>
        <taxon>Eukaryota</taxon>
        <taxon>Metazoa</taxon>
        <taxon>Ecdysozoa</taxon>
        <taxon>Arthropoda</taxon>
        <taxon>Hexapoda</taxon>
        <taxon>Insecta</taxon>
        <taxon>Pterygota</taxon>
        <taxon>Neoptera</taxon>
        <taxon>Polyneoptera</taxon>
        <taxon>Dictyoptera</taxon>
        <taxon>Blattodea</taxon>
        <taxon>Blaberoidea</taxon>
        <taxon>Blaberidae</taxon>
        <taxon>Diplopterinae</taxon>
        <taxon>Diploptera</taxon>
    </lineage>
</organism>
<dbReference type="GO" id="GO:0006357">
    <property type="term" value="P:regulation of transcription by RNA polymerase II"/>
    <property type="evidence" value="ECO:0007669"/>
    <property type="project" value="TreeGrafter"/>
</dbReference>
<accession>A0AAD7ZDI8</accession>
<dbReference type="PANTHER" id="PTHR48112:SF22">
    <property type="entry name" value="MITOCHONDRIAL TRANSCRIPTION FACTOR A, ISOFORM B"/>
    <property type="match status" value="1"/>
</dbReference>
<reference evidence="5" key="2">
    <citation type="submission" date="2023-05" db="EMBL/GenBank/DDBJ databases">
        <authorList>
            <person name="Fouks B."/>
        </authorList>
    </citation>
    <scope>NUCLEOTIDE SEQUENCE</scope>
    <source>
        <strain evidence="5">Stay&amp;Tobe</strain>
        <tissue evidence="5">Testes</tissue>
    </source>
</reference>
<dbReference type="AlphaFoldDB" id="A0AAD7ZDI8"/>
<dbReference type="GO" id="GO:0005634">
    <property type="term" value="C:nucleus"/>
    <property type="evidence" value="ECO:0007669"/>
    <property type="project" value="UniProtKB-UniRule"/>
</dbReference>
<dbReference type="Pfam" id="PF00505">
    <property type="entry name" value="HMG_box"/>
    <property type="match status" value="2"/>
</dbReference>
<feature type="domain" description="HMG box" evidence="4">
    <location>
        <begin position="102"/>
        <end position="170"/>
    </location>
</feature>
<dbReference type="InterPro" id="IPR036910">
    <property type="entry name" value="HMG_box_dom_sf"/>
</dbReference>
<dbReference type="SMART" id="SM00398">
    <property type="entry name" value="HMG"/>
    <property type="match status" value="2"/>
</dbReference>
<protein>
    <recommendedName>
        <fullName evidence="4">HMG box domain-containing protein</fullName>
    </recommendedName>
</protein>